<protein>
    <submittedName>
        <fullName evidence="1">Uncharacterized protein</fullName>
    </submittedName>
</protein>
<name>A0A8T0KDC8_PHAAN</name>
<proteinExistence type="predicted"/>
<comment type="caution">
    <text evidence="1">The sequence shown here is derived from an EMBL/GenBank/DDBJ whole genome shotgun (WGS) entry which is preliminary data.</text>
</comment>
<gene>
    <name evidence="1" type="ORF">HKW66_Vig0144950</name>
</gene>
<dbReference type="EMBL" id="JABFOF010000005">
    <property type="protein sequence ID" value="KAG2397269.1"/>
    <property type="molecule type" value="Genomic_DNA"/>
</dbReference>
<dbReference type="Proteomes" id="UP000743370">
    <property type="component" value="Unassembled WGS sequence"/>
</dbReference>
<reference evidence="1 2" key="1">
    <citation type="submission" date="2020-05" db="EMBL/GenBank/DDBJ databases">
        <title>Vigna angularis (adzuki bean) Var. LongXiaoDou No. 4 denovo assembly.</title>
        <authorList>
            <person name="Xiang H."/>
        </authorList>
    </citation>
    <scope>NUCLEOTIDE SEQUENCE [LARGE SCALE GENOMIC DNA]</scope>
    <source>
        <tissue evidence="1">Leaf</tissue>
    </source>
</reference>
<sequence length="63" mass="6820">MQRQTGAKVSNLSKEVVELWIWAHAMEKGTTSTAMVTPGQGCDDVARREGEAAIVGWDGRSSK</sequence>
<organism evidence="1 2">
    <name type="scientific">Phaseolus angularis</name>
    <name type="common">Azuki bean</name>
    <name type="synonym">Vigna angularis</name>
    <dbReference type="NCBI Taxonomy" id="3914"/>
    <lineage>
        <taxon>Eukaryota</taxon>
        <taxon>Viridiplantae</taxon>
        <taxon>Streptophyta</taxon>
        <taxon>Embryophyta</taxon>
        <taxon>Tracheophyta</taxon>
        <taxon>Spermatophyta</taxon>
        <taxon>Magnoliopsida</taxon>
        <taxon>eudicotyledons</taxon>
        <taxon>Gunneridae</taxon>
        <taxon>Pentapetalae</taxon>
        <taxon>rosids</taxon>
        <taxon>fabids</taxon>
        <taxon>Fabales</taxon>
        <taxon>Fabaceae</taxon>
        <taxon>Papilionoideae</taxon>
        <taxon>50 kb inversion clade</taxon>
        <taxon>NPAAA clade</taxon>
        <taxon>indigoferoid/millettioid clade</taxon>
        <taxon>Phaseoleae</taxon>
        <taxon>Vigna</taxon>
    </lineage>
</organism>
<accession>A0A8T0KDC8</accession>
<evidence type="ECO:0000313" key="1">
    <source>
        <dbReference type="EMBL" id="KAG2397269.1"/>
    </source>
</evidence>
<evidence type="ECO:0000313" key="2">
    <source>
        <dbReference type="Proteomes" id="UP000743370"/>
    </source>
</evidence>
<dbReference type="AlphaFoldDB" id="A0A8T0KDC8"/>